<accession>A0A8B6DHF3</accession>
<keyword evidence="1" id="KW-0472">Membrane</keyword>
<dbReference type="EMBL" id="UYJE01003415">
    <property type="protein sequence ID" value="VDI19088.1"/>
    <property type="molecule type" value="Genomic_DNA"/>
</dbReference>
<feature type="transmembrane region" description="Helical" evidence="1">
    <location>
        <begin position="39"/>
        <end position="59"/>
    </location>
</feature>
<comment type="caution">
    <text evidence="2">The sequence shown here is derived from an EMBL/GenBank/DDBJ whole genome shotgun (WGS) entry which is preliminary data.</text>
</comment>
<feature type="transmembrane region" description="Helical" evidence="1">
    <location>
        <begin position="151"/>
        <end position="170"/>
    </location>
</feature>
<evidence type="ECO:0000313" key="3">
    <source>
        <dbReference type="Proteomes" id="UP000596742"/>
    </source>
</evidence>
<protein>
    <submittedName>
        <fullName evidence="2">Uncharacterized protein</fullName>
    </submittedName>
</protein>
<keyword evidence="1" id="KW-1133">Transmembrane helix</keyword>
<keyword evidence="1" id="KW-0812">Transmembrane</keyword>
<evidence type="ECO:0000313" key="2">
    <source>
        <dbReference type="EMBL" id="VDI19088.1"/>
    </source>
</evidence>
<reference evidence="2" key="1">
    <citation type="submission" date="2018-11" db="EMBL/GenBank/DDBJ databases">
        <authorList>
            <person name="Alioto T."/>
            <person name="Alioto T."/>
        </authorList>
    </citation>
    <scope>NUCLEOTIDE SEQUENCE</scope>
</reference>
<proteinExistence type="predicted"/>
<gene>
    <name evidence="2" type="ORF">MGAL_10B036301</name>
</gene>
<dbReference type="AlphaFoldDB" id="A0A8B6DHF3"/>
<organism evidence="2 3">
    <name type="scientific">Mytilus galloprovincialis</name>
    <name type="common">Mediterranean mussel</name>
    <dbReference type="NCBI Taxonomy" id="29158"/>
    <lineage>
        <taxon>Eukaryota</taxon>
        <taxon>Metazoa</taxon>
        <taxon>Spiralia</taxon>
        <taxon>Lophotrochozoa</taxon>
        <taxon>Mollusca</taxon>
        <taxon>Bivalvia</taxon>
        <taxon>Autobranchia</taxon>
        <taxon>Pteriomorphia</taxon>
        <taxon>Mytilida</taxon>
        <taxon>Mytiloidea</taxon>
        <taxon>Mytilidae</taxon>
        <taxon>Mytilinae</taxon>
        <taxon>Mytilus</taxon>
    </lineage>
</organism>
<sequence>MITRVWYSWGSFVVRITDAELARSVGNDSLLGLYAEADIYLVLLLLTIMMQSLALFTWYPHSADLVLRYESGVVLILLRELARLVGMIAGRYYDARLAILVGIHYWLILCAEFGYLLVSIRWLVLLIQRLARLVGNPFAAFLQDNFGDGGIPFYLGMSILVLSGLVLLPFSSAIKDETATEINFIVPSNRVTKRIKYNYSMNDISDPVVSYF</sequence>
<evidence type="ECO:0000256" key="1">
    <source>
        <dbReference type="SAM" id="Phobius"/>
    </source>
</evidence>
<feature type="transmembrane region" description="Helical" evidence="1">
    <location>
        <begin position="105"/>
        <end position="131"/>
    </location>
</feature>
<keyword evidence="3" id="KW-1185">Reference proteome</keyword>
<dbReference type="Proteomes" id="UP000596742">
    <property type="component" value="Unassembled WGS sequence"/>
</dbReference>
<name>A0A8B6DHF3_MYTGA</name>